<accession>A0AAV8WX23</accession>
<proteinExistence type="predicted"/>
<dbReference type="Proteomes" id="UP001162156">
    <property type="component" value="Unassembled WGS sequence"/>
</dbReference>
<dbReference type="PANTHER" id="PTHR12645:SF0">
    <property type="entry name" value="FAD-LINKED SULFHYDRYL OXIDASE ALR"/>
    <property type="match status" value="1"/>
</dbReference>
<dbReference type="EC" id="1.8.3.2" evidence="6"/>
<evidence type="ECO:0000256" key="1">
    <source>
        <dbReference type="ARBA" id="ARBA00001974"/>
    </source>
</evidence>
<organism evidence="9 10">
    <name type="scientific">Rhamnusium bicolor</name>
    <dbReference type="NCBI Taxonomy" id="1586634"/>
    <lineage>
        <taxon>Eukaryota</taxon>
        <taxon>Metazoa</taxon>
        <taxon>Ecdysozoa</taxon>
        <taxon>Arthropoda</taxon>
        <taxon>Hexapoda</taxon>
        <taxon>Insecta</taxon>
        <taxon>Pterygota</taxon>
        <taxon>Neoptera</taxon>
        <taxon>Endopterygota</taxon>
        <taxon>Coleoptera</taxon>
        <taxon>Polyphaga</taxon>
        <taxon>Cucujiformia</taxon>
        <taxon>Chrysomeloidea</taxon>
        <taxon>Cerambycidae</taxon>
        <taxon>Lepturinae</taxon>
        <taxon>Rhagiini</taxon>
        <taxon>Rhamnusium</taxon>
    </lineage>
</organism>
<dbReference type="Pfam" id="PF04777">
    <property type="entry name" value="Evr1_Alr"/>
    <property type="match status" value="1"/>
</dbReference>
<keyword evidence="3 6" id="KW-0274">FAD</keyword>
<dbReference type="AlphaFoldDB" id="A0AAV8WX23"/>
<dbReference type="PANTHER" id="PTHR12645">
    <property type="entry name" value="ALR/ERV"/>
    <property type="match status" value="1"/>
</dbReference>
<evidence type="ECO:0000256" key="5">
    <source>
        <dbReference type="ARBA" id="ARBA00023157"/>
    </source>
</evidence>
<feature type="domain" description="ERV/ALR sulfhydryl oxidase" evidence="8">
    <location>
        <begin position="53"/>
        <end position="111"/>
    </location>
</feature>
<gene>
    <name evidence="9" type="ORF">NQ314_015883</name>
</gene>
<name>A0AAV8WX23_9CUCU</name>
<feature type="compositionally biased region" description="Basic and acidic residues" evidence="7">
    <location>
        <begin position="44"/>
        <end position="57"/>
    </location>
</feature>
<dbReference type="EMBL" id="JANEYF010004428">
    <property type="protein sequence ID" value="KAJ8931239.1"/>
    <property type="molecule type" value="Genomic_DNA"/>
</dbReference>
<dbReference type="GO" id="GO:0050660">
    <property type="term" value="F:flavin adenine dinucleotide binding"/>
    <property type="evidence" value="ECO:0007669"/>
    <property type="project" value="TreeGrafter"/>
</dbReference>
<comment type="catalytic activity">
    <reaction evidence="6">
        <text>2 R'C(R)SH + O2 = R'C(R)S-S(R)CR' + H2O2</text>
        <dbReference type="Rhea" id="RHEA:17357"/>
        <dbReference type="ChEBI" id="CHEBI:15379"/>
        <dbReference type="ChEBI" id="CHEBI:16240"/>
        <dbReference type="ChEBI" id="CHEBI:16520"/>
        <dbReference type="ChEBI" id="CHEBI:17412"/>
        <dbReference type="EC" id="1.8.3.2"/>
    </reaction>
</comment>
<dbReference type="InterPro" id="IPR036774">
    <property type="entry name" value="ERV/ALR_sulphydryl_oxid_sf"/>
</dbReference>
<evidence type="ECO:0000313" key="10">
    <source>
        <dbReference type="Proteomes" id="UP001162156"/>
    </source>
</evidence>
<evidence type="ECO:0000256" key="4">
    <source>
        <dbReference type="ARBA" id="ARBA00023002"/>
    </source>
</evidence>
<sequence>MSRRPSPLDNEQCRQCSSFEDYVKSTKKQVKEEGCSDPLSNDDVELKPRRDDCPLDKDELGNKTWGLLHTMAAKYPEKPSKEDKCDMQTFFTVKNRASKNRFPRSTKPVVM</sequence>
<dbReference type="PROSITE" id="PS51324">
    <property type="entry name" value="ERV_ALR"/>
    <property type="match status" value="1"/>
</dbReference>
<dbReference type="SUPFAM" id="SSF69000">
    <property type="entry name" value="FAD-dependent thiol oxidase"/>
    <property type="match status" value="1"/>
</dbReference>
<feature type="region of interest" description="Disordered" evidence="7">
    <location>
        <begin position="30"/>
        <end position="57"/>
    </location>
</feature>
<keyword evidence="10" id="KW-1185">Reference proteome</keyword>
<dbReference type="GO" id="GO:0016971">
    <property type="term" value="F:flavin-dependent sulfhydryl oxidase activity"/>
    <property type="evidence" value="ECO:0007669"/>
    <property type="project" value="InterPro"/>
</dbReference>
<evidence type="ECO:0000256" key="2">
    <source>
        <dbReference type="ARBA" id="ARBA00022630"/>
    </source>
</evidence>
<keyword evidence="5" id="KW-1015">Disulfide bond</keyword>
<keyword evidence="2 6" id="KW-0285">Flavoprotein</keyword>
<evidence type="ECO:0000256" key="7">
    <source>
        <dbReference type="SAM" id="MobiDB-lite"/>
    </source>
</evidence>
<evidence type="ECO:0000256" key="3">
    <source>
        <dbReference type="ARBA" id="ARBA00022827"/>
    </source>
</evidence>
<dbReference type="Gene3D" id="1.20.120.310">
    <property type="entry name" value="ERV/ALR sulfhydryl oxidase domain"/>
    <property type="match status" value="1"/>
</dbReference>
<protein>
    <recommendedName>
        <fullName evidence="6">Sulfhydryl oxidase</fullName>
        <ecNumber evidence="6">1.8.3.2</ecNumber>
    </recommendedName>
</protein>
<reference evidence="9" key="1">
    <citation type="journal article" date="2023" name="Insect Mol. Biol.">
        <title>Genome sequencing provides insights into the evolution of gene families encoding plant cell wall-degrading enzymes in longhorned beetles.</title>
        <authorList>
            <person name="Shin N.R."/>
            <person name="Okamura Y."/>
            <person name="Kirsch R."/>
            <person name="Pauchet Y."/>
        </authorList>
    </citation>
    <scope>NUCLEOTIDE SEQUENCE</scope>
    <source>
        <strain evidence="9">RBIC_L_NR</strain>
    </source>
</reference>
<keyword evidence="4 6" id="KW-0560">Oxidoreductase</keyword>
<comment type="cofactor">
    <cofactor evidence="1 6">
        <name>FAD</name>
        <dbReference type="ChEBI" id="CHEBI:57692"/>
    </cofactor>
</comment>
<comment type="caution">
    <text evidence="9">The sequence shown here is derived from an EMBL/GenBank/DDBJ whole genome shotgun (WGS) entry which is preliminary data.</text>
</comment>
<dbReference type="InterPro" id="IPR017905">
    <property type="entry name" value="ERV/ALR_sulphydryl_oxidase"/>
</dbReference>
<dbReference type="InterPro" id="IPR039799">
    <property type="entry name" value="ALR/ERV"/>
</dbReference>
<evidence type="ECO:0000259" key="8">
    <source>
        <dbReference type="PROSITE" id="PS51324"/>
    </source>
</evidence>
<dbReference type="GO" id="GO:0005739">
    <property type="term" value="C:mitochondrion"/>
    <property type="evidence" value="ECO:0007669"/>
    <property type="project" value="TreeGrafter"/>
</dbReference>
<evidence type="ECO:0000313" key="9">
    <source>
        <dbReference type="EMBL" id="KAJ8931239.1"/>
    </source>
</evidence>
<evidence type="ECO:0000256" key="6">
    <source>
        <dbReference type="RuleBase" id="RU371123"/>
    </source>
</evidence>